<evidence type="ECO:0000313" key="3">
    <source>
        <dbReference type="Proteomes" id="UP000479710"/>
    </source>
</evidence>
<evidence type="ECO:0000256" key="1">
    <source>
        <dbReference type="SAM" id="MobiDB-lite"/>
    </source>
</evidence>
<organism evidence="2 3">
    <name type="scientific">Oryza meyeriana var. granulata</name>
    <dbReference type="NCBI Taxonomy" id="110450"/>
    <lineage>
        <taxon>Eukaryota</taxon>
        <taxon>Viridiplantae</taxon>
        <taxon>Streptophyta</taxon>
        <taxon>Embryophyta</taxon>
        <taxon>Tracheophyta</taxon>
        <taxon>Spermatophyta</taxon>
        <taxon>Magnoliopsida</taxon>
        <taxon>Liliopsida</taxon>
        <taxon>Poales</taxon>
        <taxon>Poaceae</taxon>
        <taxon>BOP clade</taxon>
        <taxon>Oryzoideae</taxon>
        <taxon>Oryzeae</taxon>
        <taxon>Oryzinae</taxon>
        <taxon>Oryza</taxon>
        <taxon>Oryza meyeriana</taxon>
    </lineage>
</organism>
<comment type="caution">
    <text evidence="2">The sequence shown here is derived from an EMBL/GenBank/DDBJ whole genome shotgun (WGS) entry which is preliminary data.</text>
</comment>
<feature type="region of interest" description="Disordered" evidence="1">
    <location>
        <begin position="1"/>
        <end position="64"/>
    </location>
</feature>
<keyword evidence="3" id="KW-1185">Reference proteome</keyword>
<accession>A0A6G1F4Y9</accession>
<name>A0A6G1F4Y9_9ORYZ</name>
<evidence type="ECO:0000313" key="2">
    <source>
        <dbReference type="EMBL" id="KAF0931977.1"/>
    </source>
</evidence>
<dbReference type="AlphaFoldDB" id="A0A6G1F4Y9"/>
<sequence>MAHDAKASGSSQPPDGETGLEACSMPREGDARSLPTRKKKKMTPTPERHPFVGSPWGFTGPKPK</sequence>
<reference evidence="2 3" key="1">
    <citation type="submission" date="2019-11" db="EMBL/GenBank/DDBJ databases">
        <title>Whole genome sequence of Oryza granulata.</title>
        <authorList>
            <person name="Li W."/>
        </authorList>
    </citation>
    <scope>NUCLEOTIDE SEQUENCE [LARGE SCALE GENOMIC DNA]</scope>
    <source>
        <strain evidence="3">cv. Menghai</strain>
        <tissue evidence="2">Leaf</tissue>
    </source>
</reference>
<dbReference type="Proteomes" id="UP000479710">
    <property type="component" value="Unassembled WGS sequence"/>
</dbReference>
<proteinExistence type="predicted"/>
<dbReference type="EMBL" id="SPHZ02000001">
    <property type="protein sequence ID" value="KAF0931977.1"/>
    <property type="molecule type" value="Genomic_DNA"/>
</dbReference>
<gene>
    <name evidence="2" type="ORF">E2562_007477</name>
</gene>
<protein>
    <submittedName>
        <fullName evidence="2">Uncharacterized protein</fullName>
    </submittedName>
</protein>